<sequence length="899" mass="102074">MPFEDSDEPVESPIEDDLEPGDDEYFDDEDERDYAPRQPPVACQTTEAFKQFHRAQGTTGEQFCEKVRDIIEYMEKQQMNTALFLHHLLWNTAEVISDTKCQYERTSLTHSAELPGVLRNLYRPPRKHGRGYRAKGAAHAMTEVAKEIIAREVNNEMRALRPIMEAQPEDFNEESLLKITLDEMIPQVKAAAPTWWSICNTAAFTPKQAARNTKKSSPDTAILMVTAIVCFSRSVHRCKLQQLCSAYLKACGLKSRAFDTLHALYFCMSQKTVYNALDRIAESAQAQMREDVKQYPVRGTHDNINIRFQSYEQRTDNKTHFDSGTAATVYPVKDPNAVAPSPTAYQAKRAAGAKDPISPFTVIDLEDKASPQIHSRAVHQILRFLIDSEPFDLRTYKFKDSGLFEPPPPVLQLPTGPEHALVQYMCGTIHQEEASYEGNEKCIREWMRQLGLSAPEDMQKMSEEQLIVWIGDQLTASRMRGIKRFRAQDLNSVQRFDWLIEQPGFFHYMINLGFSFHHQYYGVPGSMGLKHAIDVLDRKNLAKPSVQGTFHHNLDELLHHVAEAHFRDAACALAGVDSLQDLRERSPEALTELANEIWTKLASTQALEELRSKKARDEVHEQSVMFNRDILDYLDLDDAIRHGDVGRVRNLLPRLLFRFIGGGHSNYVTETLELIQALECEWPDDLKVWILQYCWLGNTTGRAGCFAPFDLIQEHNIRDIKHIFAVFGPYATWKYIKKISAAIPTMRKIKDHVEADINHFRRGKSHTKPAKEADVAKLQRVYATGKIHIYDQKRTPLSKEGKAKDYMENGSNFDTLQTTMKKWLARHVSTRAETQDWTDYAMLAAMSNVAGGTGRADDQHLSSPSSSPTTGSNMNDDTGDIADLEMASVSSDSSSLSYE</sequence>
<organism evidence="3 4">
    <name type="scientific">Phanerochaete sordida</name>
    <dbReference type="NCBI Taxonomy" id="48140"/>
    <lineage>
        <taxon>Eukaryota</taxon>
        <taxon>Fungi</taxon>
        <taxon>Dikarya</taxon>
        <taxon>Basidiomycota</taxon>
        <taxon>Agaricomycotina</taxon>
        <taxon>Agaricomycetes</taxon>
        <taxon>Polyporales</taxon>
        <taxon>Phanerochaetaceae</taxon>
        <taxon>Phanerochaete</taxon>
    </lineage>
</organism>
<keyword evidence="4" id="KW-1185">Reference proteome</keyword>
<dbReference type="InterPro" id="IPR046496">
    <property type="entry name" value="DUF6589"/>
</dbReference>
<feature type="compositionally biased region" description="Low complexity" evidence="1">
    <location>
        <begin position="862"/>
        <end position="872"/>
    </location>
</feature>
<protein>
    <recommendedName>
        <fullName evidence="2">DUF6589 domain-containing protein</fullName>
    </recommendedName>
</protein>
<evidence type="ECO:0000313" key="4">
    <source>
        <dbReference type="Proteomes" id="UP000703269"/>
    </source>
</evidence>
<name>A0A9P3LGX1_9APHY</name>
<reference evidence="3 4" key="1">
    <citation type="submission" date="2021-08" db="EMBL/GenBank/DDBJ databases">
        <title>Draft Genome Sequence of Phanerochaete sordida strain YK-624.</title>
        <authorList>
            <person name="Mori T."/>
            <person name="Dohra H."/>
            <person name="Suzuki T."/>
            <person name="Kawagishi H."/>
            <person name="Hirai H."/>
        </authorList>
    </citation>
    <scope>NUCLEOTIDE SEQUENCE [LARGE SCALE GENOMIC DNA]</scope>
    <source>
        <strain evidence="3 4">YK-624</strain>
    </source>
</reference>
<gene>
    <name evidence="3" type="ORF">PsYK624_102570</name>
</gene>
<dbReference type="AlphaFoldDB" id="A0A9P3LGX1"/>
<dbReference type="EMBL" id="BPQB01000037">
    <property type="protein sequence ID" value="GJE94089.1"/>
    <property type="molecule type" value="Genomic_DNA"/>
</dbReference>
<feature type="region of interest" description="Disordered" evidence="1">
    <location>
        <begin position="1"/>
        <end position="37"/>
    </location>
</feature>
<evidence type="ECO:0000313" key="3">
    <source>
        <dbReference type="EMBL" id="GJE94089.1"/>
    </source>
</evidence>
<proteinExistence type="predicted"/>
<accession>A0A9P3LGX1</accession>
<dbReference type="Pfam" id="PF20231">
    <property type="entry name" value="DUF6589"/>
    <property type="match status" value="1"/>
</dbReference>
<comment type="caution">
    <text evidence="3">The sequence shown here is derived from an EMBL/GenBank/DDBJ whole genome shotgun (WGS) entry which is preliminary data.</text>
</comment>
<feature type="domain" description="DUF6589" evidence="2">
    <location>
        <begin position="354"/>
        <end position="766"/>
    </location>
</feature>
<evidence type="ECO:0000256" key="1">
    <source>
        <dbReference type="SAM" id="MobiDB-lite"/>
    </source>
</evidence>
<feature type="compositionally biased region" description="Low complexity" evidence="1">
    <location>
        <begin position="888"/>
        <end position="899"/>
    </location>
</feature>
<dbReference type="OrthoDB" id="2980978at2759"/>
<feature type="compositionally biased region" description="Acidic residues" evidence="1">
    <location>
        <begin position="1"/>
        <end position="32"/>
    </location>
</feature>
<feature type="region of interest" description="Disordered" evidence="1">
    <location>
        <begin position="851"/>
        <end position="899"/>
    </location>
</feature>
<dbReference type="Proteomes" id="UP000703269">
    <property type="component" value="Unassembled WGS sequence"/>
</dbReference>
<evidence type="ECO:0000259" key="2">
    <source>
        <dbReference type="Pfam" id="PF20231"/>
    </source>
</evidence>